<feature type="domain" description="Calcineurin-like phosphoesterase" evidence="2">
    <location>
        <begin position="4"/>
        <end position="204"/>
    </location>
</feature>
<dbReference type="PANTHER" id="PTHR30337">
    <property type="entry name" value="COMPONENT OF ATP-DEPENDENT DSDNA EXONUCLEASE"/>
    <property type="match status" value="1"/>
</dbReference>
<dbReference type="RefSeq" id="WP_182536419.1">
    <property type="nucleotide sequence ID" value="NZ_JACJIP010000017.1"/>
</dbReference>
<comment type="caution">
    <text evidence="3">The sequence shown here is derived from an EMBL/GenBank/DDBJ whole genome shotgun (WGS) entry which is preliminary data.</text>
</comment>
<accession>A0A7W3SUI1</accession>
<keyword evidence="3" id="KW-0269">Exonuclease</keyword>
<dbReference type="InterPro" id="IPR041796">
    <property type="entry name" value="Mre11_N"/>
</dbReference>
<keyword evidence="4" id="KW-1185">Reference proteome</keyword>
<dbReference type="InterPro" id="IPR029052">
    <property type="entry name" value="Metallo-depent_PP-like"/>
</dbReference>
<dbReference type="Pfam" id="PF00149">
    <property type="entry name" value="Metallophos"/>
    <property type="match status" value="1"/>
</dbReference>
<dbReference type="AlphaFoldDB" id="A0A7W3SUI1"/>
<dbReference type="CDD" id="cd00840">
    <property type="entry name" value="MPP_Mre11_N"/>
    <property type="match status" value="1"/>
</dbReference>
<evidence type="ECO:0000313" key="4">
    <source>
        <dbReference type="Proteomes" id="UP000567067"/>
    </source>
</evidence>
<dbReference type="SUPFAM" id="SSF56300">
    <property type="entry name" value="Metallo-dependent phosphatases"/>
    <property type="match status" value="1"/>
</dbReference>
<dbReference type="InterPro" id="IPR014576">
    <property type="entry name" value="Pesterase_YhaO"/>
</dbReference>
<dbReference type="InterPro" id="IPR050535">
    <property type="entry name" value="DNA_Repair-Maintenance_Comp"/>
</dbReference>
<dbReference type="InterPro" id="IPR004843">
    <property type="entry name" value="Calcineurin-like_PHP"/>
</dbReference>
<keyword evidence="1" id="KW-0378">Hydrolase</keyword>
<name>A0A7W3SUI1_9BACL</name>
<dbReference type="GO" id="GO:0004527">
    <property type="term" value="F:exonuclease activity"/>
    <property type="evidence" value="ECO:0007669"/>
    <property type="project" value="UniProtKB-KW"/>
</dbReference>
<dbReference type="PIRSF" id="PIRSF033091">
    <property type="entry name" value="Pesterase_YhaO"/>
    <property type="match status" value="1"/>
</dbReference>
<organism evidence="3 4">
    <name type="scientific">Fontibacillus solani</name>
    <dbReference type="NCBI Taxonomy" id="1572857"/>
    <lineage>
        <taxon>Bacteria</taxon>
        <taxon>Bacillati</taxon>
        <taxon>Bacillota</taxon>
        <taxon>Bacilli</taxon>
        <taxon>Bacillales</taxon>
        <taxon>Paenibacillaceae</taxon>
        <taxon>Fontibacillus</taxon>
    </lineage>
</organism>
<dbReference type="Gene3D" id="3.60.21.10">
    <property type="match status" value="1"/>
</dbReference>
<dbReference type="PANTHER" id="PTHR30337:SF7">
    <property type="entry name" value="PHOSPHOESTERASE"/>
    <property type="match status" value="1"/>
</dbReference>
<dbReference type="Proteomes" id="UP000567067">
    <property type="component" value="Unassembled WGS sequence"/>
</dbReference>
<protein>
    <submittedName>
        <fullName evidence="3">DNA repair exonuclease SbcCD nuclease subunit</fullName>
    </submittedName>
</protein>
<reference evidence="3 4" key="1">
    <citation type="submission" date="2020-08" db="EMBL/GenBank/DDBJ databases">
        <title>Genomic Encyclopedia of Type Strains, Phase III (KMG-III): the genomes of soil and plant-associated and newly described type strains.</title>
        <authorList>
            <person name="Whitman W."/>
        </authorList>
    </citation>
    <scope>NUCLEOTIDE SEQUENCE [LARGE SCALE GENOMIC DNA]</scope>
    <source>
        <strain evidence="3 4">CECT 8693</strain>
    </source>
</reference>
<sequence>MTSFRFIHTADLHLDTPFAGMSGINDRLRRHLQESTFAAFGDLVDLAVSEEVDFIVISGDVYDASESSLRAQLRLKKAWDKLGLHGIPVYVIHGNHDPLSSSRQRFVYPDHVTVFGPKVESATAVRRKDGLPVAVVSGISYPTSSVIENTSLQFHRDPSSSLYHIALLHANVDGQEGHDVYSPCSLSDLEKSGYDYWALGHIHKRQILCEAPWVVYPGNIQGRSMKETGPKGCYLVDVNDNKETTLHFYELDHVRWTETELSIEHMTSEDKCKEMLEDRLESLRSESGGRTTIVRLNFTGRGPLHSMLQSGRESNELLQELQRQENERISPGSASILDSVIWPASFKVNTGLDYDRSLLQEENSFLGELLRLSERYQNRSDDLNLDLDANTIINDALASLMDHRVLRGYVQDLGEKERRELLQQATEMAISLLVDEEPRGGEVS</sequence>
<evidence type="ECO:0000256" key="1">
    <source>
        <dbReference type="ARBA" id="ARBA00022801"/>
    </source>
</evidence>
<keyword evidence="3" id="KW-0540">Nuclease</keyword>
<dbReference type="EMBL" id="JACJIP010000017">
    <property type="protein sequence ID" value="MBA9086354.1"/>
    <property type="molecule type" value="Genomic_DNA"/>
</dbReference>
<evidence type="ECO:0000259" key="2">
    <source>
        <dbReference type="Pfam" id="PF00149"/>
    </source>
</evidence>
<evidence type="ECO:0000313" key="3">
    <source>
        <dbReference type="EMBL" id="MBA9086354.1"/>
    </source>
</evidence>
<gene>
    <name evidence="3" type="ORF">FHR92_002827</name>
</gene>
<proteinExistence type="predicted"/>